<keyword evidence="2" id="KW-1185">Reference proteome</keyword>
<dbReference type="Pfam" id="PF13489">
    <property type="entry name" value="Methyltransf_23"/>
    <property type="match status" value="1"/>
</dbReference>
<protein>
    <submittedName>
        <fullName evidence="1">Class I SAM-dependent methyltransferase</fullName>
        <ecNumber evidence="1">2.1.-.-</ecNumber>
    </submittedName>
</protein>
<dbReference type="EMBL" id="JAVDDT010000003">
    <property type="protein sequence ID" value="MDQ2069474.1"/>
    <property type="molecule type" value="Genomic_DNA"/>
</dbReference>
<organism evidence="1 2">
    <name type="scientific">Natronospira bacteriovora</name>
    <dbReference type="NCBI Taxonomy" id="3069753"/>
    <lineage>
        <taxon>Bacteria</taxon>
        <taxon>Pseudomonadati</taxon>
        <taxon>Pseudomonadota</taxon>
        <taxon>Gammaproteobacteria</taxon>
        <taxon>Natronospirales</taxon>
        <taxon>Natronospiraceae</taxon>
        <taxon>Natronospira</taxon>
    </lineage>
</organism>
<dbReference type="GO" id="GO:0008168">
    <property type="term" value="F:methyltransferase activity"/>
    <property type="evidence" value="ECO:0007669"/>
    <property type="project" value="UniProtKB-KW"/>
</dbReference>
<dbReference type="Proteomes" id="UP001239019">
    <property type="component" value="Unassembled WGS sequence"/>
</dbReference>
<dbReference type="RefSeq" id="WP_306727975.1">
    <property type="nucleotide sequence ID" value="NZ_JAVDDT010000003.1"/>
</dbReference>
<sequence length="313" mass="35523">MASGRSEHWSDFWASGALTSLPQDFSGNYDGELAAFWQREFEALPPSARLLDVCTGNGALAVLAAEYSARQARSFHITGLDAARLQPRRMAESHPEAAAFLEPIRFIDQTPLESASFPAGQFDFIMSQYGIEYCDWPRAAERVARWLSSGGCFSLVAHAADSAMIERMGREEAEYDWLEQQGLMPALAQWLAAEIDATVFRQSMAALQPVLEREAKKRRSPLLANALNMAVATARMDEAAMQRREQDFRGFHQQLRLGRARLRDFLRVNRAIAADRQWYRPFLEAGLRLRDSGDILYRGRHHAGRFYRFQKDD</sequence>
<dbReference type="SUPFAM" id="SSF53335">
    <property type="entry name" value="S-adenosyl-L-methionine-dependent methyltransferases"/>
    <property type="match status" value="1"/>
</dbReference>
<dbReference type="CDD" id="cd02440">
    <property type="entry name" value="AdoMet_MTases"/>
    <property type="match status" value="1"/>
</dbReference>
<comment type="caution">
    <text evidence="1">The sequence shown here is derived from an EMBL/GenBank/DDBJ whole genome shotgun (WGS) entry which is preliminary data.</text>
</comment>
<accession>A0ABU0W635</accession>
<dbReference type="InterPro" id="IPR029063">
    <property type="entry name" value="SAM-dependent_MTases_sf"/>
</dbReference>
<keyword evidence="1" id="KW-0808">Transferase</keyword>
<evidence type="ECO:0000313" key="2">
    <source>
        <dbReference type="Proteomes" id="UP001239019"/>
    </source>
</evidence>
<dbReference type="Gene3D" id="3.40.50.150">
    <property type="entry name" value="Vaccinia Virus protein VP39"/>
    <property type="match status" value="1"/>
</dbReference>
<name>A0ABU0W635_9GAMM</name>
<evidence type="ECO:0000313" key="1">
    <source>
        <dbReference type="EMBL" id="MDQ2069474.1"/>
    </source>
</evidence>
<dbReference type="EC" id="2.1.-.-" evidence="1"/>
<gene>
    <name evidence="1" type="ORF">RBH19_06290</name>
</gene>
<reference evidence="1 2" key="1">
    <citation type="submission" date="2023-08" db="EMBL/GenBank/DDBJ databases">
        <title>Whole-genome sequencing of halo(alkali)philic microorganisms from hypersaline lakes.</title>
        <authorList>
            <person name="Sorokin D.Y."/>
            <person name="Abbas B."/>
            <person name="Merkel A.Y."/>
        </authorList>
    </citation>
    <scope>NUCLEOTIDE SEQUENCE [LARGE SCALE GENOMIC DNA]</scope>
    <source>
        <strain evidence="1 2">AB-CW4</strain>
    </source>
</reference>
<keyword evidence="1" id="KW-0489">Methyltransferase</keyword>
<proteinExistence type="predicted"/>
<dbReference type="GO" id="GO:0032259">
    <property type="term" value="P:methylation"/>
    <property type="evidence" value="ECO:0007669"/>
    <property type="project" value="UniProtKB-KW"/>
</dbReference>